<feature type="domain" description="Glycosyltransferase 2-like" evidence="1">
    <location>
        <begin position="5"/>
        <end position="110"/>
    </location>
</feature>
<accession>A0ABY2JHM8</accession>
<evidence type="ECO:0000259" key="1">
    <source>
        <dbReference type="Pfam" id="PF00535"/>
    </source>
</evidence>
<dbReference type="InterPro" id="IPR001173">
    <property type="entry name" value="Glyco_trans_2-like"/>
</dbReference>
<reference evidence="2 3" key="1">
    <citation type="submission" date="2019-03" db="EMBL/GenBank/DDBJ databases">
        <title>Genomics of glacier-inhabiting Cryobacterium strains.</title>
        <authorList>
            <person name="Liu Q."/>
            <person name="Xin Y.-H."/>
        </authorList>
    </citation>
    <scope>NUCLEOTIDE SEQUENCE [LARGE SCALE GENOMIC DNA]</scope>
    <source>
        <strain evidence="2 3">TMT2-16</strain>
    </source>
</reference>
<organism evidence="2 3">
    <name type="scientific">Cryobacterium sandaracinum</name>
    <dbReference type="NCBI Taxonomy" id="1259247"/>
    <lineage>
        <taxon>Bacteria</taxon>
        <taxon>Bacillati</taxon>
        <taxon>Actinomycetota</taxon>
        <taxon>Actinomycetes</taxon>
        <taxon>Micrococcales</taxon>
        <taxon>Microbacteriaceae</taxon>
        <taxon>Cryobacterium</taxon>
    </lineage>
</organism>
<dbReference type="Pfam" id="PF00535">
    <property type="entry name" value="Glycos_transf_2"/>
    <property type="match status" value="1"/>
</dbReference>
<dbReference type="SUPFAM" id="SSF53448">
    <property type="entry name" value="Nucleotide-diphospho-sugar transferases"/>
    <property type="match status" value="1"/>
</dbReference>
<proteinExistence type="predicted"/>
<name>A0ABY2JHM8_9MICO</name>
<sequence length="294" mass="31982">MTLHVIMACHNRRELTLRAVTSIIAAADAAGMAVDFTVFDDGSTDGTEGALRSLKVPILILRGDGSAYWARSMAAAESSVLARDDLGTGPNEWIVWLNDDVTVDISAILQFSYFFKSSVTSAPMKTVVVGAMRDPQTGGITYGGLTKTGWHPLRFTQVSPGVAPIRIDTFNGNLVFVPVPVARALGGIDGDFSHALADIDYGMRCRRLQVPVVLLSATLGTCSRNHPDPEDGLARKWQRFIGAKGGGNFSSLRRIIHKDAPRLWPLYVAATYLLWWIRNVTGTACARRKVHEQA</sequence>
<dbReference type="Gene3D" id="3.90.550.10">
    <property type="entry name" value="Spore Coat Polysaccharide Biosynthesis Protein SpsA, Chain A"/>
    <property type="match status" value="1"/>
</dbReference>
<comment type="caution">
    <text evidence="2">The sequence shown here is derived from an EMBL/GenBank/DDBJ whole genome shotgun (WGS) entry which is preliminary data.</text>
</comment>
<keyword evidence="3" id="KW-1185">Reference proteome</keyword>
<dbReference type="InterPro" id="IPR029044">
    <property type="entry name" value="Nucleotide-diphossugar_trans"/>
</dbReference>
<dbReference type="RefSeq" id="WP_134372116.1">
    <property type="nucleotide sequence ID" value="NZ_SOGO01000010.1"/>
</dbReference>
<evidence type="ECO:0000313" key="2">
    <source>
        <dbReference type="EMBL" id="TFD06090.1"/>
    </source>
</evidence>
<gene>
    <name evidence="2" type="ORF">E3T25_03160</name>
</gene>
<dbReference type="Proteomes" id="UP000297851">
    <property type="component" value="Unassembled WGS sequence"/>
</dbReference>
<evidence type="ECO:0000313" key="3">
    <source>
        <dbReference type="Proteomes" id="UP000297851"/>
    </source>
</evidence>
<dbReference type="CDD" id="cd00761">
    <property type="entry name" value="Glyco_tranf_GTA_type"/>
    <property type="match status" value="1"/>
</dbReference>
<dbReference type="EMBL" id="SOGO01000010">
    <property type="protein sequence ID" value="TFD06090.1"/>
    <property type="molecule type" value="Genomic_DNA"/>
</dbReference>
<protein>
    <submittedName>
        <fullName evidence="2">Glycosyltransferase family 2 protein</fullName>
    </submittedName>
</protein>